<gene>
    <name evidence="4" type="ORF">SAMN02910429_02301</name>
</gene>
<dbReference type="OrthoDB" id="43070at2"/>
<evidence type="ECO:0000313" key="4">
    <source>
        <dbReference type="EMBL" id="SES14037.1"/>
    </source>
</evidence>
<dbReference type="EMBL" id="FOGW01000044">
    <property type="protein sequence ID" value="SES14037.1"/>
    <property type="molecule type" value="Genomic_DNA"/>
</dbReference>
<dbReference type="PANTHER" id="PTHR30404">
    <property type="entry name" value="N-ACETYLMURAMOYL-L-ALANINE AMIDASE"/>
    <property type="match status" value="1"/>
</dbReference>
<dbReference type="GO" id="GO:0030288">
    <property type="term" value="C:outer membrane-bounded periplasmic space"/>
    <property type="evidence" value="ECO:0007669"/>
    <property type="project" value="TreeGrafter"/>
</dbReference>
<keyword evidence="2" id="KW-0472">Membrane</keyword>
<protein>
    <submittedName>
        <fullName evidence="4">N-acetylmuramoyl-L-alanine amidase</fullName>
    </submittedName>
</protein>
<evidence type="ECO:0000313" key="5">
    <source>
        <dbReference type="Proteomes" id="UP000182471"/>
    </source>
</evidence>
<sequence length="342" mass="38916">MEIRVLKRVTMILAVIMFFICIWICFLPDMKIQASRISYKDNYVSYRNVSQVLEYNRVFKGKIKFVLPANIEEKDIQIKNDYFSKKVEISFTGMKSNFFDRNKLIGSSDYINEISYFNQDNKGIFVFKLDGIYEIKKQFKKNELVIEFKNPHDIYDKIVVVDAGHGGNMPGAIRQGIHEKDINLAITLELKKIHDTDLNSKIGFYYTRTADESVSLKSRVELANDIKADAFISIHNNSNEESEGSSLSGVQVMYDECSLEKGGSKDFAAVCLDKVVEATGAHKRGLIEGDSIYIIRNSKAPVALVEVGFMTNGRDLKNLNDKDFQIKAAKGIYNAINDFLNR</sequence>
<reference evidence="5" key="1">
    <citation type="submission" date="2016-10" db="EMBL/GenBank/DDBJ databases">
        <authorList>
            <person name="Varghese N."/>
            <person name="Submissions S."/>
        </authorList>
    </citation>
    <scope>NUCLEOTIDE SEQUENCE [LARGE SCALE GENOMIC DNA]</scope>
    <source>
        <strain evidence="5">S1b</strain>
    </source>
</reference>
<dbReference type="SMART" id="SM00646">
    <property type="entry name" value="Ami_3"/>
    <property type="match status" value="1"/>
</dbReference>
<name>A0A1H9UYB1_9FIRM</name>
<dbReference type="RefSeq" id="WP_022750513.1">
    <property type="nucleotide sequence ID" value="NZ_FOGW01000044.1"/>
</dbReference>
<accession>A0A1H9UYB1</accession>
<dbReference type="InterPro" id="IPR002508">
    <property type="entry name" value="MurNAc-LAA_cat"/>
</dbReference>
<keyword evidence="2" id="KW-0812">Transmembrane</keyword>
<dbReference type="Proteomes" id="UP000182471">
    <property type="component" value="Unassembled WGS sequence"/>
</dbReference>
<dbReference type="AlphaFoldDB" id="A0A1H9UYB1"/>
<dbReference type="GO" id="GO:0009253">
    <property type="term" value="P:peptidoglycan catabolic process"/>
    <property type="evidence" value="ECO:0007669"/>
    <property type="project" value="InterPro"/>
</dbReference>
<keyword evidence="5" id="KW-1185">Reference proteome</keyword>
<evidence type="ECO:0000259" key="3">
    <source>
        <dbReference type="SMART" id="SM00646"/>
    </source>
</evidence>
<dbReference type="SUPFAM" id="SSF53187">
    <property type="entry name" value="Zn-dependent exopeptidases"/>
    <property type="match status" value="1"/>
</dbReference>
<keyword evidence="1" id="KW-0378">Hydrolase</keyword>
<dbReference type="Gene3D" id="3.40.630.40">
    <property type="entry name" value="Zn-dependent exopeptidases"/>
    <property type="match status" value="1"/>
</dbReference>
<dbReference type="CDD" id="cd02696">
    <property type="entry name" value="MurNAc-LAA"/>
    <property type="match status" value="1"/>
</dbReference>
<keyword evidence="2" id="KW-1133">Transmembrane helix</keyword>
<proteinExistence type="predicted"/>
<dbReference type="Pfam" id="PF01520">
    <property type="entry name" value="Amidase_3"/>
    <property type="match status" value="1"/>
</dbReference>
<evidence type="ECO:0000256" key="1">
    <source>
        <dbReference type="ARBA" id="ARBA00022801"/>
    </source>
</evidence>
<organism evidence="4 5">
    <name type="scientific">Lachnobacterium bovis</name>
    <dbReference type="NCBI Taxonomy" id="140626"/>
    <lineage>
        <taxon>Bacteria</taxon>
        <taxon>Bacillati</taxon>
        <taxon>Bacillota</taxon>
        <taxon>Clostridia</taxon>
        <taxon>Lachnospirales</taxon>
        <taxon>Lachnospiraceae</taxon>
        <taxon>Lachnobacterium</taxon>
    </lineage>
</organism>
<evidence type="ECO:0000256" key="2">
    <source>
        <dbReference type="SAM" id="Phobius"/>
    </source>
</evidence>
<feature type="domain" description="MurNAc-LAA" evidence="3">
    <location>
        <begin position="220"/>
        <end position="337"/>
    </location>
</feature>
<dbReference type="InterPro" id="IPR050695">
    <property type="entry name" value="N-acetylmuramoyl_amidase_3"/>
</dbReference>
<dbReference type="PANTHER" id="PTHR30404:SF0">
    <property type="entry name" value="N-ACETYLMURAMOYL-L-ALANINE AMIDASE AMIC"/>
    <property type="match status" value="1"/>
</dbReference>
<dbReference type="GO" id="GO:0008745">
    <property type="term" value="F:N-acetylmuramoyl-L-alanine amidase activity"/>
    <property type="evidence" value="ECO:0007669"/>
    <property type="project" value="InterPro"/>
</dbReference>
<feature type="transmembrane region" description="Helical" evidence="2">
    <location>
        <begin position="12"/>
        <end position="30"/>
    </location>
</feature>